<proteinExistence type="predicted"/>
<evidence type="ECO:0000313" key="2">
    <source>
        <dbReference type="EMBL" id="GFH46529.1"/>
    </source>
</evidence>
<reference evidence="2 3" key="1">
    <citation type="journal article" date="2021" name="Sci. Rep.">
        <title>The genome of the diatom Chaetoceros tenuissimus carries an ancient integrated fragment of an extant virus.</title>
        <authorList>
            <person name="Hongo Y."/>
            <person name="Kimura K."/>
            <person name="Takaki Y."/>
            <person name="Yoshida Y."/>
            <person name="Baba S."/>
            <person name="Kobayashi G."/>
            <person name="Nagasaki K."/>
            <person name="Hano T."/>
            <person name="Tomaru Y."/>
        </authorList>
    </citation>
    <scope>NUCLEOTIDE SEQUENCE [LARGE SCALE GENOMIC DNA]</scope>
    <source>
        <strain evidence="2 3">NIES-3715</strain>
    </source>
</reference>
<feature type="region of interest" description="Disordered" evidence="1">
    <location>
        <begin position="89"/>
        <end position="154"/>
    </location>
</feature>
<evidence type="ECO:0000256" key="1">
    <source>
        <dbReference type="SAM" id="MobiDB-lite"/>
    </source>
</evidence>
<evidence type="ECO:0000313" key="3">
    <source>
        <dbReference type="Proteomes" id="UP001054902"/>
    </source>
</evidence>
<dbReference type="EMBL" id="BLLK01000022">
    <property type="protein sequence ID" value="GFH46529.1"/>
    <property type="molecule type" value="Genomic_DNA"/>
</dbReference>
<feature type="compositionally biased region" description="Basic residues" evidence="1">
    <location>
        <begin position="197"/>
        <end position="217"/>
    </location>
</feature>
<protein>
    <submittedName>
        <fullName evidence="2">Uncharacterized protein</fullName>
    </submittedName>
</protein>
<feature type="compositionally biased region" description="Basic residues" evidence="1">
    <location>
        <begin position="139"/>
        <end position="150"/>
    </location>
</feature>
<dbReference type="Proteomes" id="UP001054902">
    <property type="component" value="Unassembled WGS sequence"/>
</dbReference>
<feature type="region of interest" description="Disordered" evidence="1">
    <location>
        <begin position="189"/>
        <end position="217"/>
    </location>
</feature>
<keyword evidence="3" id="KW-1185">Reference proteome</keyword>
<accession>A0AAD3CKP4</accession>
<comment type="caution">
    <text evidence="2">The sequence shown here is derived from an EMBL/GenBank/DDBJ whole genome shotgun (WGS) entry which is preliminary data.</text>
</comment>
<dbReference type="AlphaFoldDB" id="A0AAD3CKP4"/>
<gene>
    <name evidence="2" type="ORF">CTEN210_03003</name>
</gene>
<name>A0AAD3CKP4_9STRA</name>
<sequence length="217" mass="24154">MLQTFLQSCCAAYGAQSQDQATEPTSRGILKRRKNSNQATSNTDNSSITNWEFDEFNYIGEALRDDILDPLGNDVVELRRTISKTFLDDTTDGTVKTSDQTLNSGTTRSAVSNSSTEKAGNKNGKSSMKTGNMKLGLRKEKKSKKSKNKTSNKAIKDGYTLVKVNSRTKMDSSFNLNQTHGLTKQRSFTTLSDVKKSKQARRSSFTKHMQRGIKSRN</sequence>
<feature type="compositionally biased region" description="Polar residues" evidence="1">
    <location>
        <begin position="92"/>
        <end position="130"/>
    </location>
</feature>
<organism evidence="2 3">
    <name type="scientific">Chaetoceros tenuissimus</name>
    <dbReference type="NCBI Taxonomy" id="426638"/>
    <lineage>
        <taxon>Eukaryota</taxon>
        <taxon>Sar</taxon>
        <taxon>Stramenopiles</taxon>
        <taxon>Ochrophyta</taxon>
        <taxon>Bacillariophyta</taxon>
        <taxon>Coscinodiscophyceae</taxon>
        <taxon>Chaetocerotophycidae</taxon>
        <taxon>Chaetocerotales</taxon>
        <taxon>Chaetocerotaceae</taxon>
        <taxon>Chaetoceros</taxon>
    </lineage>
</organism>